<gene>
    <name evidence="1" type="ORF">ACFFPJ_04685</name>
</gene>
<dbReference type="Proteomes" id="UP001589611">
    <property type="component" value="Unassembled WGS sequence"/>
</dbReference>
<protein>
    <submittedName>
        <fullName evidence="1">Uncharacterized protein</fullName>
    </submittedName>
</protein>
<reference evidence="1 2" key="1">
    <citation type="submission" date="2024-09" db="EMBL/GenBank/DDBJ databases">
        <authorList>
            <person name="Sun Q."/>
            <person name="Mori K."/>
        </authorList>
    </citation>
    <scope>NUCLEOTIDE SEQUENCE [LARGE SCALE GENOMIC DNA]</scope>
    <source>
        <strain evidence="1 2">JCM 1342</strain>
    </source>
</reference>
<evidence type="ECO:0000313" key="1">
    <source>
        <dbReference type="EMBL" id="MFB9645089.1"/>
    </source>
</evidence>
<organism evidence="1 2">
    <name type="scientific">Microbacterium terregens</name>
    <dbReference type="NCBI Taxonomy" id="69363"/>
    <lineage>
        <taxon>Bacteria</taxon>
        <taxon>Bacillati</taxon>
        <taxon>Actinomycetota</taxon>
        <taxon>Actinomycetes</taxon>
        <taxon>Micrococcales</taxon>
        <taxon>Microbacteriaceae</taxon>
        <taxon>Microbacterium</taxon>
    </lineage>
</organism>
<keyword evidence="2" id="KW-1185">Reference proteome</keyword>
<name>A0ABV5SXJ9_9MICO</name>
<proteinExistence type="predicted"/>
<dbReference type="EMBL" id="JBHMBE010000002">
    <property type="protein sequence ID" value="MFB9645089.1"/>
    <property type="molecule type" value="Genomic_DNA"/>
</dbReference>
<sequence>MSAGTERFGTFVLDGPRFGARGVPVEALEELVVYREIVVDVARQLYLRDHPDRERSLRNLDKKLDLRLLEVKEGSADLLLTRATADDELAGDDGRPISDLLEESRDLVTEAIRNVSKAYELPARFPRKSLPRFRAFGRSLSRADTLRVGDLNGNTATYTESVRSRFLDLIADNSRAVRQEISGRIVELDPERSIFHLRTAEDYRVPGFYGVSDVSIPSIWLVDESGEGPLVSVIGSALVSDDGEIQRFLSVDQVRPAGLENLLDSVDRLRALQDGWMGAESVAILPEAIDFAYKALQRLQSVPAGISPAPLPDGGVRLEWTRDGIDFVVEIEADGGLYLCRLGADSVSDADRQLDSYDDRALIDFFQGVLSE</sequence>
<accession>A0ABV5SXJ9</accession>
<dbReference type="RefSeq" id="WP_344713969.1">
    <property type="nucleotide sequence ID" value="NZ_BAAAWH010000001.1"/>
</dbReference>
<evidence type="ECO:0000313" key="2">
    <source>
        <dbReference type="Proteomes" id="UP001589611"/>
    </source>
</evidence>
<comment type="caution">
    <text evidence="1">The sequence shown here is derived from an EMBL/GenBank/DDBJ whole genome shotgun (WGS) entry which is preliminary data.</text>
</comment>